<organism evidence="3 4">
    <name type="scientific">Tistrella arctica</name>
    <dbReference type="NCBI Taxonomy" id="3133430"/>
    <lineage>
        <taxon>Bacteria</taxon>
        <taxon>Pseudomonadati</taxon>
        <taxon>Pseudomonadota</taxon>
        <taxon>Alphaproteobacteria</taxon>
        <taxon>Geminicoccales</taxon>
        <taxon>Geminicoccaceae</taxon>
        <taxon>Tistrella</taxon>
    </lineage>
</organism>
<evidence type="ECO:0000259" key="2">
    <source>
        <dbReference type="SMART" id="SM00731"/>
    </source>
</evidence>
<evidence type="ECO:0000313" key="3">
    <source>
        <dbReference type="EMBL" id="MEN2987440.1"/>
    </source>
</evidence>
<dbReference type="Pfam" id="PF10263">
    <property type="entry name" value="SprT-like"/>
    <property type="match status" value="1"/>
</dbReference>
<comment type="caution">
    <text evidence="3">The sequence shown here is derived from an EMBL/GenBank/DDBJ whole genome shotgun (WGS) entry which is preliminary data.</text>
</comment>
<feature type="compositionally biased region" description="Low complexity" evidence="1">
    <location>
        <begin position="7"/>
        <end position="22"/>
    </location>
</feature>
<name>A0ABU9YFJ7_9PROT</name>
<reference evidence="3 4" key="1">
    <citation type="submission" date="2024-03" db="EMBL/GenBank/DDBJ databases">
        <title>High-quality draft genome sequencing of Tistrella sp. BH-R2-4.</title>
        <authorList>
            <person name="Dong C."/>
        </authorList>
    </citation>
    <scope>NUCLEOTIDE SEQUENCE [LARGE SCALE GENOMIC DNA]</scope>
    <source>
        <strain evidence="3 4">BH-R2-4</strain>
    </source>
</reference>
<feature type="domain" description="SprT-like" evidence="2">
    <location>
        <begin position="48"/>
        <end position="208"/>
    </location>
</feature>
<sequence>MTAIGKSPASTASSRAAPSQARLDLSSARQPVPNHPLDHRLRDLGGVAELAARWQLLDGRLDGAAALSRGLAACMAASVSAGRRMRTRAGSAWPGRRLIMLHPDLLRPGHEADRDQTFLHECAHLIADLEHGRPCGHDARWRAVMLAIGEVPATTHRIDYLQAAAQARVIWRCTGCGRDHAFVRRPRRALRSCHCRACGPERGRLIEIDPAAVPPAV</sequence>
<feature type="region of interest" description="Disordered" evidence="1">
    <location>
        <begin position="1"/>
        <end position="37"/>
    </location>
</feature>
<dbReference type="PANTHER" id="PTHR38773">
    <property type="entry name" value="PROTEIN SPRT"/>
    <property type="match status" value="1"/>
</dbReference>
<dbReference type="SMART" id="SM00731">
    <property type="entry name" value="SprT"/>
    <property type="match status" value="1"/>
</dbReference>
<protein>
    <submittedName>
        <fullName evidence="3">SprT-like domain-containing protein</fullName>
    </submittedName>
</protein>
<accession>A0ABU9YFJ7</accession>
<gene>
    <name evidence="3" type="ORF">WG926_03930</name>
</gene>
<dbReference type="RefSeq" id="WP_345936795.1">
    <property type="nucleotide sequence ID" value="NZ_JBBKTW010000001.1"/>
</dbReference>
<evidence type="ECO:0000313" key="4">
    <source>
        <dbReference type="Proteomes" id="UP001413721"/>
    </source>
</evidence>
<dbReference type="PANTHER" id="PTHR38773:SF1">
    <property type="entry name" value="PROTEIN SPRT"/>
    <property type="match status" value="1"/>
</dbReference>
<dbReference type="Proteomes" id="UP001413721">
    <property type="component" value="Unassembled WGS sequence"/>
</dbReference>
<evidence type="ECO:0000256" key="1">
    <source>
        <dbReference type="SAM" id="MobiDB-lite"/>
    </source>
</evidence>
<dbReference type="InterPro" id="IPR006640">
    <property type="entry name" value="SprT-like_domain"/>
</dbReference>
<proteinExistence type="predicted"/>
<dbReference type="EMBL" id="JBBKTW010000001">
    <property type="protein sequence ID" value="MEN2987440.1"/>
    <property type="molecule type" value="Genomic_DNA"/>
</dbReference>
<keyword evidence="4" id="KW-1185">Reference proteome</keyword>